<gene>
    <name evidence="2" type="ORF">AQJ30_27440</name>
</gene>
<evidence type="ECO:0000313" key="2">
    <source>
        <dbReference type="EMBL" id="KUN34810.1"/>
    </source>
</evidence>
<dbReference type="GeneID" id="91428311"/>
<reference evidence="2 3" key="1">
    <citation type="submission" date="2015-10" db="EMBL/GenBank/DDBJ databases">
        <title>Draft genome sequence of Streptomyces longwoodensis DSM 41677, type strain for the species Streptomyces longwoodensis.</title>
        <authorList>
            <person name="Ruckert C."/>
            <person name="Winkler A."/>
            <person name="Kalinowski J."/>
            <person name="Kampfer P."/>
            <person name="Glaeser S."/>
        </authorList>
    </citation>
    <scope>NUCLEOTIDE SEQUENCE [LARGE SCALE GENOMIC DNA]</scope>
    <source>
        <strain evidence="2 3">DSM 41677</strain>
    </source>
</reference>
<dbReference type="RefSeq" id="WP_067239351.1">
    <property type="nucleotide sequence ID" value="NZ_KQ948560.1"/>
</dbReference>
<evidence type="ECO:0000256" key="1">
    <source>
        <dbReference type="SAM" id="MobiDB-lite"/>
    </source>
</evidence>
<organism evidence="2 3">
    <name type="scientific">Streptomyces longwoodensis</name>
    <dbReference type="NCBI Taxonomy" id="68231"/>
    <lineage>
        <taxon>Bacteria</taxon>
        <taxon>Bacillati</taxon>
        <taxon>Actinomycetota</taxon>
        <taxon>Actinomycetes</taxon>
        <taxon>Kitasatosporales</taxon>
        <taxon>Streptomycetaceae</taxon>
        <taxon>Streptomyces</taxon>
    </lineage>
</organism>
<dbReference type="Proteomes" id="UP000053271">
    <property type="component" value="Unassembled WGS sequence"/>
</dbReference>
<dbReference type="AlphaFoldDB" id="A0A101QRN7"/>
<sequence>MTDQPRRRPRAASAFQARGAAAEQAAAVAAAIRAECDAIDTATTDPDIRAATARIRTTLTDGPPAVPCTATEPDPKGGAPYTCSLVTKHAEHVHFDEQRRVHWLPDAPSA</sequence>
<evidence type="ECO:0000313" key="3">
    <source>
        <dbReference type="Proteomes" id="UP000053271"/>
    </source>
</evidence>
<dbReference type="EMBL" id="LMWS01000035">
    <property type="protein sequence ID" value="KUN34810.1"/>
    <property type="molecule type" value="Genomic_DNA"/>
</dbReference>
<comment type="caution">
    <text evidence="2">The sequence shown here is derived from an EMBL/GenBank/DDBJ whole genome shotgun (WGS) entry which is preliminary data.</text>
</comment>
<name>A0A101QRN7_9ACTN</name>
<proteinExistence type="predicted"/>
<dbReference type="STRING" id="68231.AQJ30_27440"/>
<keyword evidence="3" id="KW-1185">Reference proteome</keyword>
<protein>
    <submittedName>
        <fullName evidence="2">Uncharacterized protein</fullName>
    </submittedName>
</protein>
<feature type="region of interest" description="Disordered" evidence="1">
    <location>
        <begin position="59"/>
        <end position="79"/>
    </location>
</feature>
<accession>A0A101QRN7</accession>